<accession>A0A2T3QM23</accession>
<reference evidence="1 2" key="1">
    <citation type="submission" date="2018-06" db="EMBL/GenBank/DDBJ databases">
        <authorList>
            <consortium name="Pathogen Informatics"/>
            <person name="Doyle S."/>
        </authorList>
    </citation>
    <scope>NUCLEOTIDE SEQUENCE [LARGE SCALE GENOMIC DNA]</scope>
    <source>
        <strain evidence="1 2">NCTC11647</strain>
    </source>
</reference>
<dbReference type="PROSITE" id="PS51257">
    <property type="entry name" value="PROKAR_LIPOPROTEIN"/>
    <property type="match status" value="1"/>
</dbReference>
<evidence type="ECO:0000313" key="1">
    <source>
        <dbReference type="EMBL" id="SPY28111.1"/>
    </source>
</evidence>
<evidence type="ECO:0000313" key="2">
    <source>
        <dbReference type="Proteomes" id="UP000251647"/>
    </source>
</evidence>
<protein>
    <submittedName>
        <fullName evidence="1">Uncharacterized protein</fullName>
    </submittedName>
</protein>
<gene>
    <name evidence="1" type="ORF">NCTC11647_01198</name>
</gene>
<dbReference type="Proteomes" id="UP000251647">
    <property type="component" value="Unassembled WGS sequence"/>
</dbReference>
<dbReference type="RefSeq" id="WP_036763950.1">
    <property type="nucleotide sequence ID" value="NZ_CP079237.1"/>
</dbReference>
<dbReference type="EMBL" id="UATL01000001">
    <property type="protein sequence ID" value="SPY28111.1"/>
    <property type="molecule type" value="Genomic_DNA"/>
</dbReference>
<sequence length="165" mass="18168">MMKKWLLLMVAASSAAMLSGCDTQSTSPTTKGIDDQALIGTWQCKYAAPYNSIDLQVTSTNSYSKDGNANIVYKLSSVNSEDQPLMFMAAGKGTWKVTGKTLTLDIPQYTVSTNSNSLAAEEQRASLQKQFDQDEKFESEILRLNDKELVFVDTEGVSCQRVLTK</sequence>
<organism evidence="1 2">
    <name type="scientific">Photobacterium damselae</name>
    <dbReference type="NCBI Taxonomy" id="38293"/>
    <lineage>
        <taxon>Bacteria</taxon>
        <taxon>Pseudomonadati</taxon>
        <taxon>Pseudomonadota</taxon>
        <taxon>Gammaproteobacteria</taxon>
        <taxon>Vibrionales</taxon>
        <taxon>Vibrionaceae</taxon>
        <taxon>Photobacterium</taxon>
    </lineage>
</organism>
<dbReference type="AlphaFoldDB" id="A0A2T3QM23"/>
<proteinExistence type="predicted"/>
<name>A0A2T3QM23_PHODM</name>